<sequence>MDPAAAATPPPQPTIPVHELATPVHEPPNSGTELEILTGFDGELVPHGPVQAVPSWGLLLVLAAAAALAVASILQLVTGRHRAEHAH</sequence>
<evidence type="ECO:0000313" key="4">
    <source>
        <dbReference type="Proteomes" id="UP001589707"/>
    </source>
</evidence>
<evidence type="ECO:0000313" key="3">
    <source>
        <dbReference type="EMBL" id="MFB9775914.1"/>
    </source>
</evidence>
<gene>
    <name evidence="3" type="ORF">ACFFN1_05730</name>
</gene>
<evidence type="ECO:0000256" key="1">
    <source>
        <dbReference type="SAM" id="MobiDB-lite"/>
    </source>
</evidence>
<reference evidence="3 4" key="1">
    <citation type="submission" date="2024-09" db="EMBL/GenBank/DDBJ databases">
        <authorList>
            <person name="Sun Q."/>
            <person name="Mori K."/>
        </authorList>
    </citation>
    <scope>NUCLEOTIDE SEQUENCE [LARGE SCALE GENOMIC DNA]</scope>
    <source>
        <strain evidence="3 4">JCM 11683</strain>
    </source>
</reference>
<name>A0ABV5X0S4_9MICO</name>
<protein>
    <submittedName>
        <fullName evidence="3">Uncharacterized protein</fullName>
    </submittedName>
</protein>
<evidence type="ECO:0000256" key="2">
    <source>
        <dbReference type="SAM" id="Phobius"/>
    </source>
</evidence>
<keyword evidence="2" id="KW-0812">Transmembrane</keyword>
<keyword evidence="2" id="KW-1133">Transmembrane helix</keyword>
<feature type="region of interest" description="Disordered" evidence="1">
    <location>
        <begin position="1"/>
        <end position="30"/>
    </location>
</feature>
<proteinExistence type="predicted"/>
<keyword evidence="4" id="KW-1185">Reference proteome</keyword>
<feature type="transmembrane region" description="Helical" evidence="2">
    <location>
        <begin position="56"/>
        <end position="77"/>
    </location>
</feature>
<dbReference type="RefSeq" id="WP_376839455.1">
    <property type="nucleotide sequence ID" value="NZ_JBHMAU010000039.1"/>
</dbReference>
<accession>A0ABV5X0S4</accession>
<comment type="caution">
    <text evidence="3">The sequence shown here is derived from an EMBL/GenBank/DDBJ whole genome shotgun (WGS) entry which is preliminary data.</text>
</comment>
<dbReference type="Proteomes" id="UP001589707">
    <property type="component" value="Unassembled WGS sequence"/>
</dbReference>
<dbReference type="EMBL" id="JBHMAU010000039">
    <property type="protein sequence ID" value="MFB9775914.1"/>
    <property type="molecule type" value="Genomic_DNA"/>
</dbReference>
<organism evidence="3 4">
    <name type="scientific">Brevibacterium otitidis</name>
    <dbReference type="NCBI Taxonomy" id="53364"/>
    <lineage>
        <taxon>Bacteria</taxon>
        <taxon>Bacillati</taxon>
        <taxon>Actinomycetota</taxon>
        <taxon>Actinomycetes</taxon>
        <taxon>Micrococcales</taxon>
        <taxon>Brevibacteriaceae</taxon>
        <taxon>Brevibacterium</taxon>
    </lineage>
</organism>
<keyword evidence="2" id="KW-0472">Membrane</keyword>